<comment type="similarity">
    <text evidence="2">Belongs to the DNA polymerase type-C family. DnaE subfamily.</text>
</comment>
<evidence type="ECO:0000313" key="13">
    <source>
        <dbReference type="EMBL" id="OJF72366.1"/>
    </source>
</evidence>
<dbReference type="EMBL" id="LZDD01000001">
    <property type="protein sequence ID" value="OJF72366.1"/>
    <property type="molecule type" value="Genomic_DNA"/>
</dbReference>
<dbReference type="Gene3D" id="1.10.10.1600">
    <property type="entry name" value="Bacterial DNA polymerase III alpha subunit, thumb domain"/>
    <property type="match status" value="1"/>
</dbReference>
<dbReference type="GO" id="GO:0008408">
    <property type="term" value="F:3'-5' exonuclease activity"/>
    <property type="evidence" value="ECO:0007669"/>
    <property type="project" value="InterPro"/>
</dbReference>
<dbReference type="GO" id="GO:0006260">
    <property type="term" value="P:DNA replication"/>
    <property type="evidence" value="ECO:0007669"/>
    <property type="project" value="UniProtKB-KW"/>
</dbReference>
<dbReference type="Proteomes" id="UP000182015">
    <property type="component" value="Unassembled WGS sequence"/>
</dbReference>
<evidence type="ECO:0000259" key="12">
    <source>
        <dbReference type="SMART" id="SM00481"/>
    </source>
</evidence>
<keyword evidence="8" id="KW-0239">DNA-directed DNA polymerase</keyword>
<dbReference type="InterPro" id="IPR012340">
    <property type="entry name" value="NA-bd_OB-fold"/>
</dbReference>
<evidence type="ECO:0000256" key="11">
    <source>
        <dbReference type="ARBA" id="ARBA00049244"/>
    </source>
</evidence>
<comment type="subcellular location">
    <subcellularLocation>
        <location evidence="1">Cytoplasm</location>
    </subcellularLocation>
</comment>
<keyword evidence="6" id="KW-0548">Nucleotidyltransferase</keyword>
<dbReference type="NCBIfam" id="TIGR00594">
    <property type="entry name" value="polc"/>
    <property type="match status" value="1"/>
</dbReference>
<dbReference type="SUPFAM" id="SSF89550">
    <property type="entry name" value="PHP domain-like"/>
    <property type="match status" value="1"/>
</dbReference>
<dbReference type="InterPro" id="IPR011708">
    <property type="entry name" value="DNA_pol3_alpha_NTPase_dom"/>
</dbReference>
<comment type="subunit">
    <text evidence="10">DNA polymerase III contains a core (composed of alpha, epsilon and theta chains) that associates with a tau subunit. This core dimerizes to form the POLIII' complex. PolIII' associates with the gamma complex (composed of gamma, delta, delta', psi and chi chains) and with the beta chain to form the complete DNA polymerase III complex.</text>
</comment>
<comment type="caution">
    <text evidence="13">The sequence shown here is derived from an EMBL/GenBank/DDBJ whole genome shotgun (WGS) entry which is preliminary data.</text>
</comment>
<dbReference type="Gene3D" id="3.20.20.140">
    <property type="entry name" value="Metal-dependent hydrolases"/>
    <property type="match status" value="1"/>
</dbReference>
<evidence type="ECO:0000256" key="5">
    <source>
        <dbReference type="ARBA" id="ARBA00022679"/>
    </source>
</evidence>
<protein>
    <recommendedName>
        <fullName evidence="4">DNA polymerase III subunit alpha</fullName>
        <ecNumber evidence="3">2.7.7.7</ecNumber>
    </recommendedName>
</protein>
<dbReference type="OrthoDB" id="9803237at2"/>
<dbReference type="PANTHER" id="PTHR32294:SF0">
    <property type="entry name" value="DNA POLYMERASE III SUBUNIT ALPHA"/>
    <property type="match status" value="1"/>
</dbReference>
<dbReference type="AlphaFoldDB" id="A0A1L8MNR1"/>
<evidence type="ECO:0000256" key="2">
    <source>
        <dbReference type="ARBA" id="ARBA00009496"/>
    </source>
</evidence>
<dbReference type="SMART" id="SM00481">
    <property type="entry name" value="POLIIIAc"/>
    <property type="match status" value="1"/>
</dbReference>
<dbReference type="Pfam" id="PF07733">
    <property type="entry name" value="DNA_pol3_alpha"/>
    <property type="match status" value="1"/>
</dbReference>
<dbReference type="GO" id="GO:0005737">
    <property type="term" value="C:cytoplasm"/>
    <property type="evidence" value="ECO:0007669"/>
    <property type="project" value="UniProtKB-SubCell"/>
</dbReference>
<dbReference type="InterPro" id="IPR016195">
    <property type="entry name" value="Pol/histidinol_Pase-like"/>
</dbReference>
<dbReference type="GO" id="GO:0003676">
    <property type="term" value="F:nucleic acid binding"/>
    <property type="evidence" value="ECO:0007669"/>
    <property type="project" value="InterPro"/>
</dbReference>
<dbReference type="NCBIfam" id="NF005582">
    <property type="entry name" value="PRK07279.1"/>
    <property type="match status" value="1"/>
</dbReference>
<dbReference type="Pfam" id="PF14579">
    <property type="entry name" value="HHH_6"/>
    <property type="match status" value="1"/>
</dbReference>
<sequence>MFAQLDTKTVYSFMDSLIDLDSYILKAKELGYQSIGIMDKDSLYAAYHFIVKTQKAGLQPILGLEIDYLIQDQAIPLYTIAKDNQGYQNLLKISTLKMSGQFNQDHFQDYLEGVLIIIPYFPQLASLELDFDYLIGVFPETELQQPLAVERLFPLQTVRYFDDSERETLQVLHAIRDNCTLTESALVEAGQFLKERREMDQIFESHFPGILGHVQSFIGPISYQFNQDFKLPRFNRDMPAKEELAQRTREGLQEKGLWTNTYQERLAHELQVISEMGFDDYFLIVWDLLRFGRSKGYYMGMGRGSAAGSLVAYSLNITGIDPVKNNLLFERFLNKERYSMPDIDIDLPDIYRTEFLHYVRNRYGSDHSAQIVTFSTFGAKQAIRDVFKRFGVPEYDISNLSKKIAFKDTLASVYEKNISFRQTINSRIEYQKAFEIAKRIEGNPRQTSIHAAGIVMSDNLLTDHIPLKEGVEMMVTQYDAPAVEANGLLKMDFLGLRNLTFVQKMKEKVAKDFGQDIVIEAINLEDKETLELFARGDTKGIFQFEQSGAISLLKRIKPVRFEEIVATTSLNRPGASDYTSNFIKRRNGQEKVDLIDPAIAPILEPTYGIMLYQEQVMQIAQVFAGFSLGKADLLRRAMSKKNLVEMRKMEADFMAGARDLGRSEETAKLLFNRMEKFAGYGFNRSHAFAYSALAFQLAYFKVHYPSVFFDIMMNYSNSDYISDALDSDFKVVPLSINTIPYLDKIDKNTIFMGLRNLKAVPRDMAYWIIENRPFKSIESFLMALPIKYQKKELIEPLVAIGLFDTFEKNRKKVMTNIDGLLLFVAELGSLFADSFFNWVDSDDYSNTEKYQLEESYIGIGLSPHPLLEIAERTREPFIPISKLVKETNATLLVQIEKVRIIRTKSNGQQMAFLTVTDTKSKIEVTVFPETFLQFQALLAEGQLIFISGKVNERDNRLQVIAQKLWKASSKQYWILVANHDNDKEIAEILAAYPGDYPVMIHYQDSKETLQISQIFVDASQELANALKSRVMKTVFR</sequence>
<evidence type="ECO:0000256" key="3">
    <source>
        <dbReference type="ARBA" id="ARBA00012417"/>
    </source>
</evidence>
<evidence type="ECO:0000256" key="8">
    <source>
        <dbReference type="ARBA" id="ARBA00022932"/>
    </source>
</evidence>
<dbReference type="InterPro" id="IPR040982">
    <property type="entry name" value="DNA_pol3_finger"/>
</dbReference>
<dbReference type="PANTHER" id="PTHR32294">
    <property type="entry name" value="DNA POLYMERASE III SUBUNIT ALPHA"/>
    <property type="match status" value="1"/>
</dbReference>
<feature type="domain" description="Polymerase/histidinol phosphatase N-terminal" evidence="12">
    <location>
        <begin position="3"/>
        <end position="70"/>
    </location>
</feature>
<dbReference type="Pfam" id="PF02811">
    <property type="entry name" value="PHP"/>
    <property type="match status" value="1"/>
</dbReference>
<dbReference type="CDD" id="cd04485">
    <property type="entry name" value="DnaE_OBF"/>
    <property type="match status" value="1"/>
</dbReference>
<dbReference type="InterPro" id="IPR004013">
    <property type="entry name" value="PHP_dom"/>
</dbReference>
<evidence type="ECO:0000256" key="4">
    <source>
        <dbReference type="ARBA" id="ARBA00019114"/>
    </source>
</evidence>
<evidence type="ECO:0000256" key="10">
    <source>
        <dbReference type="ARBA" id="ARBA00026073"/>
    </source>
</evidence>
<organism evidence="13 14">
    <name type="scientific">Streptococcus bovimastitidis</name>
    <dbReference type="NCBI Taxonomy" id="1856638"/>
    <lineage>
        <taxon>Bacteria</taxon>
        <taxon>Bacillati</taxon>
        <taxon>Bacillota</taxon>
        <taxon>Bacilli</taxon>
        <taxon>Lactobacillales</taxon>
        <taxon>Streptococcaceae</taxon>
        <taxon>Streptococcus</taxon>
    </lineage>
</organism>
<evidence type="ECO:0000256" key="6">
    <source>
        <dbReference type="ARBA" id="ARBA00022695"/>
    </source>
</evidence>
<dbReference type="STRING" id="1856638.A9Q68_02170"/>
<reference evidence="14" key="1">
    <citation type="submission" date="2016-06" db="EMBL/GenBank/DDBJ databases">
        <authorList>
            <person name="de Vries S.P.W."/>
            <person name="Hadjirin N.F."/>
            <person name="Lay E.M."/>
            <person name="Zadoks R.N."/>
            <person name="Peacock S.J."/>
            <person name="Parkhill J."/>
            <person name="Grant A.J."/>
            <person name="Mcdougall S."/>
            <person name="Holmes M.A."/>
        </authorList>
    </citation>
    <scope>NUCLEOTIDE SEQUENCE [LARGE SCALE GENOMIC DNA]</scope>
    <source>
        <strain evidence="14">NZ1587</strain>
    </source>
</reference>
<dbReference type="InterPro" id="IPR041931">
    <property type="entry name" value="DNA_pol3_alpha_thumb_dom"/>
</dbReference>
<name>A0A1L8MNR1_9STRE</name>
<dbReference type="Pfam" id="PF01336">
    <property type="entry name" value="tRNA_anti-codon"/>
    <property type="match status" value="1"/>
</dbReference>
<dbReference type="InterPro" id="IPR029460">
    <property type="entry name" value="DNAPol_HHH"/>
</dbReference>
<comment type="catalytic activity">
    <reaction evidence="11">
        <text>DNA(n) + a 2'-deoxyribonucleoside 5'-triphosphate = DNA(n+1) + diphosphate</text>
        <dbReference type="Rhea" id="RHEA:22508"/>
        <dbReference type="Rhea" id="RHEA-COMP:17339"/>
        <dbReference type="Rhea" id="RHEA-COMP:17340"/>
        <dbReference type="ChEBI" id="CHEBI:33019"/>
        <dbReference type="ChEBI" id="CHEBI:61560"/>
        <dbReference type="ChEBI" id="CHEBI:173112"/>
        <dbReference type="EC" id="2.7.7.7"/>
    </reaction>
</comment>
<accession>A0A1L8MNR1</accession>
<dbReference type="InterPro" id="IPR003141">
    <property type="entry name" value="Pol/His_phosphatase_N"/>
</dbReference>
<dbReference type="GO" id="GO:0003887">
    <property type="term" value="F:DNA-directed DNA polymerase activity"/>
    <property type="evidence" value="ECO:0007669"/>
    <property type="project" value="UniProtKB-KW"/>
</dbReference>
<evidence type="ECO:0000313" key="14">
    <source>
        <dbReference type="Proteomes" id="UP000182015"/>
    </source>
</evidence>
<dbReference type="EC" id="2.7.7.7" evidence="3"/>
<dbReference type="CDD" id="cd07431">
    <property type="entry name" value="PHP_PolIIIA"/>
    <property type="match status" value="1"/>
</dbReference>
<proteinExistence type="inferred from homology"/>
<evidence type="ECO:0000256" key="7">
    <source>
        <dbReference type="ARBA" id="ARBA00022705"/>
    </source>
</evidence>
<gene>
    <name evidence="13" type="ORF">A9Q68_02170</name>
</gene>
<keyword evidence="7" id="KW-0235">DNA replication</keyword>
<evidence type="ECO:0000256" key="9">
    <source>
        <dbReference type="ARBA" id="ARBA00025611"/>
    </source>
</evidence>
<dbReference type="InterPro" id="IPR004805">
    <property type="entry name" value="DnaE2/DnaE/PolC"/>
</dbReference>
<keyword evidence="14" id="KW-1185">Reference proteome</keyword>
<evidence type="ECO:0000256" key="1">
    <source>
        <dbReference type="ARBA" id="ARBA00004496"/>
    </source>
</evidence>
<keyword evidence="5" id="KW-0808">Transferase</keyword>
<comment type="function">
    <text evidence="9">DNA polymerase III is a complex, multichain enzyme responsible for most of the replicative synthesis in bacteria. This DNA polymerase also exhibits 3' to 5' exonuclease activity. The alpha chain is the DNA polymerase.</text>
</comment>
<dbReference type="Gene3D" id="2.40.50.140">
    <property type="entry name" value="Nucleic acid-binding proteins"/>
    <property type="match status" value="1"/>
</dbReference>
<dbReference type="Pfam" id="PF17657">
    <property type="entry name" value="DNA_pol3_finger"/>
    <property type="match status" value="1"/>
</dbReference>
<dbReference type="InterPro" id="IPR004365">
    <property type="entry name" value="NA-bd_OB_tRNA"/>
</dbReference>
<dbReference type="RefSeq" id="WP_071793023.1">
    <property type="nucleotide sequence ID" value="NZ_LZDD01000001.1"/>
</dbReference>